<dbReference type="CDD" id="cd00130">
    <property type="entry name" value="PAS"/>
    <property type="match status" value="1"/>
</dbReference>
<dbReference type="InterPro" id="IPR000014">
    <property type="entry name" value="PAS"/>
</dbReference>
<dbReference type="InterPro" id="IPR048814">
    <property type="entry name" value="Per1-3_PAS-A"/>
</dbReference>
<dbReference type="InterPro" id="IPR057310">
    <property type="entry name" value="PER1-3_bHLH"/>
</dbReference>
<feature type="compositionally biased region" description="Low complexity" evidence="11">
    <location>
        <begin position="1071"/>
        <end position="1082"/>
    </location>
</feature>
<dbReference type="FunFam" id="3.30.450.20:FF:000004">
    <property type="entry name" value="Period circadian protein homolog 3"/>
    <property type="match status" value="1"/>
</dbReference>
<dbReference type="SMART" id="SM00091">
    <property type="entry name" value="PAS"/>
    <property type="match status" value="2"/>
</dbReference>
<evidence type="ECO:0000256" key="9">
    <source>
        <dbReference type="ARBA" id="ARBA00039684"/>
    </source>
</evidence>
<evidence type="ECO:0000313" key="13">
    <source>
        <dbReference type="Ensembl" id="ENSMMNP00015010588.1"/>
    </source>
</evidence>
<keyword evidence="5" id="KW-0805">Transcription regulation</keyword>
<gene>
    <name evidence="13" type="primary">PER2</name>
</gene>
<feature type="region of interest" description="Disordered" evidence="11">
    <location>
        <begin position="1"/>
        <end position="69"/>
    </location>
</feature>
<dbReference type="GO" id="GO:0005634">
    <property type="term" value="C:nucleus"/>
    <property type="evidence" value="ECO:0007669"/>
    <property type="project" value="UniProtKB-SubCell"/>
</dbReference>
<dbReference type="GO" id="GO:0000976">
    <property type="term" value="F:transcription cis-regulatory region binding"/>
    <property type="evidence" value="ECO:0007669"/>
    <property type="project" value="TreeGrafter"/>
</dbReference>
<dbReference type="Gene3D" id="3.30.450.20">
    <property type="entry name" value="PAS domain"/>
    <property type="match status" value="2"/>
</dbReference>
<protein>
    <recommendedName>
        <fullName evidence="9">Period circadian protein homolog 2</fullName>
    </recommendedName>
    <alternativeName>
        <fullName evidence="10">Circadian clock protein PERIOD 2</fullName>
    </alternativeName>
</protein>
<proteinExistence type="predicted"/>
<dbReference type="GO" id="GO:0000122">
    <property type="term" value="P:negative regulation of transcription by RNA polymerase II"/>
    <property type="evidence" value="ECO:0007669"/>
    <property type="project" value="TreeGrafter"/>
</dbReference>
<keyword evidence="6" id="KW-0090">Biological rhythms</keyword>
<accession>A0A8C6B7J3</accession>
<reference evidence="13" key="2">
    <citation type="submission" date="2025-09" db="UniProtKB">
        <authorList>
            <consortium name="Ensembl"/>
        </authorList>
    </citation>
    <scope>IDENTIFICATION</scope>
</reference>
<evidence type="ECO:0000256" key="5">
    <source>
        <dbReference type="ARBA" id="ARBA00023015"/>
    </source>
</evidence>
<feature type="region of interest" description="Disordered" evidence="11">
    <location>
        <begin position="1071"/>
        <end position="1099"/>
    </location>
</feature>
<keyword evidence="3" id="KW-0963">Cytoplasm</keyword>
<dbReference type="PANTHER" id="PTHR11269">
    <property type="entry name" value="PERIOD CIRCADIAN PROTEIN"/>
    <property type="match status" value="1"/>
</dbReference>
<dbReference type="GeneTree" id="ENSGT00940000156342"/>
<dbReference type="InterPro" id="IPR050760">
    <property type="entry name" value="Period_circadian_regulator"/>
</dbReference>
<evidence type="ECO:0000259" key="12">
    <source>
        <dbReference type="SMART" id="SM00091"/>
    </source>
</evidence>
<reference evidence="13" key="1">
    <citation type="submission" date="2025-08" db="UniProtKB">
        <authorList>
            <consortium name="Ensembl"/>
        </authorList>
    </citation>
    <scope>IDENTIFICATION</scope>
</reference>
<feature type="compositionally biased region" description="Basic residues" evidence="11">
    <location>
        <begin position="757"/>
        <end position="770"/>
    </location>
</feature>
<feature type="compositionally biased region" description="Low complexity" evidence="11">
    <location>
        <begin position="477"/>
        <end position="489"/>
    </location>
</feature>
<feature type="compositionally biased region" description="Polar residues" evidence="11">
    <location>
        <begin position="36"/>
        <end position="59"/>
    </location>
</feature>
<evidence type="ECO:0000256" key="6">
    <source>
        <dbReference type="ARBA" id="ARBA00023108"/>
    </source>
</evidence>
<evidence type="ECO:0000256" key="1">
    <source>
        <dbReference type="ARBA" id="ARBA00004123"/>
    </source>
</evidence>
<keyword evidence="14" id="KW-1185">Reference proteome</keyword>
<dbReference type="PANTHER" id="PTHR11269:SF9">
    <property type="entry name" value="PERIOD CIRCADIAN PROTEIN HOMOLOG 2"/>
    <property type="match status" value="1"/>
</dbReference>
<evidence type="ECO:0000256" key="2">
    <source>
        <dbReference type="ARBA" id="ARBA00004496"/>
    </source>
</evidence>
<dbReference type="InterPro" id="IPR022728">
    <property type="entry name" value="Period_circadian-like_C"/>
</dbReference>
<evidence type="ECO:0000256" key="3">
    <source>
        <dbReference type="ARBA" id="ARBA00022490"/>
    </source>
</evidence>
<keyword evidence="8" id="KW-0539">Nucleus</keyword>
<evidence type="ECO:0000256" key="4">
    <source>
        <dbReference type="ARBA" id="ARBA00022737"/>
    </source>
</evidence>
<feature type="domain" description="PAS" evidence="12">
    <location>
        <begin position="181"/>
        <end position="248"/>
    </location>
</feature>
<keyword evidence="4" id="KW-0677">Repeat</keyword>
<dbReference type="Pfam" id="PF08447">
    <property type="entry name" value="PAS_3"/>
    <property type="match status" value="1"/>
</dbReference>
<feature type="region of interest" description="Disordered" evidence="11">
    <location>
        <begin position="1214"/>
        <end position="1239"/>
    </location>
</feature>
<feature type="region of interest" description="Disordered" evidence="11">
    <location>
        <begin position="627"/>
        <end position="656"/>
    </location>
</feature>
<dbReference type="AlphaFoldDB" id="A0A8C6B7J3"/>
<dbReference type="SUPFAM" id="SSF55785">
    <property type="entry name" value="PYP-like sensor domain (PAS domain)"/>
    <property type="match status" value="1"/>
</dbReference>
<dbReference type="GO" id="GO:0001222">
    <property type="term" value="F:transcription corepressor binding"/>
    <property type="evidence" value="ECO:0007669"/>
    <property type="project" value="TreeGrafter"/>
</dbReference>
<feature type="compositionally biased region" description="Low complexity" evidence="11">
    <location>
        <begin position="976"/>
        <end position="992"/>
    </location>
</feature>
<evidence type="ECO:0000313" key="14">
    <source>
        <dbReference type="Proteomes" id="UP000694561"/>
    </source>
</evidence>
<feature type="region of interest" description="Disordered" evidence="11">
    <location>
        <begin position="976"/>
        <end position="1026"/>
    </location>
</feature>
<evidence type="ECO:0000256" key="11">
    <source>
        <dbReference type="SAM" id="MobiDB-lite"/>
    </source>
</evidence>
<feature type="domain" description="PAS" evidence="12">
    <location>
        <begin position="321"/>
        <end position="387"/>
    </location>
</feature>
<feature type="region of interest" description="Disordered" evidence="11">
    <location>
        <begin position="537"/>
        <end position="589"/>
    </location>
</feature>
<dbReference type="Ensembl" id="ENSMMNT00015011590.1">
    <property type="protein sequence ID" value="ENSMMNP00015010588.1"/>
    <property type="gene ID" value="ENSMMNG00015007785.1"/>
</dbReference>
<name>A0A8C6B7J3_MONMO</name>
<feature type="region of interest" description="Disordered" evidence="11">
    <location>
        <begin position="746"/>
        <end position="789"/>
    </location>
</feature>
<dbReference type="Proteomes" id="UP000694561">
    <property type="component" value="Unplaced"/>
</dbReference>
<organism evidence="13 14">
    <name type="scientific">Monodon monoceros</name>
    <name type="common">Narwhal</name>
    <name type="synonym">Ceratodon monodon</name>
    <dbReference type="NCBI Taxonomy" id="40151"/>
    <lineage>
        <taxon>Eukaryota</taxon>
        <taxon>Metazoa</taxon>
        <taxon>Chordata</taxon>
        <taxon>Craniata</taxon>
        <taxon>Vertebrata</taxon>
        <taxon>Euteleostomi</taxon>
        <taxon>Mammalia</taxon>
        <taxon>Eutheria</taxon>
        <taxon>Laurasiatheria</taxon>
        <taxon>Artiodactyla</taxon>
        <taxon>Whippomorpha</taxon>
        <taxon>Cetacea</taxon>
        <taxon>Odontoceti</taxon>
        <taxon>Monodontidae</taxon>
        <taxon>Monodon</taxon>
    </lineage>
</organism>
<keyword evidence="7" id="KW-0804">Transcription</keyword>
<dbReference type="Pfam" id="PF23170">
    <property type="entry name" value="bHLH_PER"/>
    <property type="match status" value="1"/>
</dbReference>
<dbReference type="GO" id="GO:0005737">
    <property type="term" value="C:cytoplasm"/>
    <property type="evidence" value="ECO:0007669"/>
    <property type="project" value="UniProtKB-SubCell"/>
</dbReference>
<comment type="subcellular location">
    <subcellularLocation>
        <location evidence="2">Cytoplasm</location>
    </subcellularLocation>
    <subcellularLocation>
        <location evidence="1">Nucleus</location>
    </subcellularLocation>
</comment>
<dbReference type="Pfam" id="PF21353">
    <property type="entry name" value="Per3-like_PAS-A"/>
    <property type="match status" value="1"/>
</dbReference>
<dbReference type="GO" id="GO:0032922">
    <property type="term" value="P:circadian regulation of gene expression"/>
    <property type="evidence" value="ECO:0007669"/>
    <property type="project" value="TreeGrafter"/>
</dbReference>
<dbReference type="GO" id="GO:0043153">
    <property type="term" value="P:entrainment of circadian clock by photoperiod"/>
    <property type="evidence" value="ECO:0007669"/>
    <property type="project" value="TreeGrafter"/>
</dbReference>
<evidence type="ECO:0000256" key="8">
    <source>
        <dbReference type="ARBA" id="ARBA00023242"/>
    </source>
</evidence>
<dbReference type="Pfam" id="PF12114">
    <property type="entry name" value="Period_C"/>
    <property type="match status" value="1"/>
</dbReference>
<evidence type="ECO:0000256" key="10">
    <source>
        <dbReference type="ARBA" id="ARBA00042893"/>
    </source>
</evidence>
<dbReference type="FunFam" id="3.30.450.20:FF:000013">
    <property type="entry name" value="Period circadian protein homolog 2"/>
    <property type="match status" value="1"/>
</dbReference>
<dbReference type="InterPro" id="IPR013655">
    <property type="entry name" value="PAS_fold_3"/>
</dbReference>
<sequence>MNGCADYTPSPSDPSKEPVEPWPGQAPLQEDVDMSDGTSGNETNENGSMGQDSRGSNCDDSGRELGMLVGPPGTCQGPGAFSVMMVKSQHHPSTSGCSSEQSTKVDTQKELIKTLKELKVHLPADKRAKGKASTLLTLKYALRSVKQVKANEEYYQLLMSSEDHPCSAHVPSYTVEEIESITSEFIVKNMDMFAAAVSLVTGKILYISDQVVSIFHCKRGTFHDTKFVEFLAPHDVGVFHSRTTPCKLPPWSVRHRADSFAQECVEEKSFFCRVSVGKNHESEIRYHPFRMTPYLAQVRDQQGTESQLCCVLLAERVHSGYEAPRIPPEKRIFTTTHSPNCLFQDVDERAVPLLGHLPQDLIETPVLVQLHPSDRPLMLAIHKKIVQSGGQPFDYSPIRFRARNGEYVTLDTSWSSFINPWSRQISFVIGRHRVRVGPLNEDVFSAQPHAEEKALQPGAQELTEQIHRLLLQPVPHSSSSGYGSLGSSGSHEHLLSQTSSSECTGQEDPCRRRAVRAPLSPPVPLCLPSVTQMSEHFRNSPRRGRAFPTSPAPEMQSSSPAQMKAVAAPEKDRSRASLPEAGLPEEPAFKSPLAGSYQQISCLDSVIRYLESCSQATTLKRKCEFPAHLPTPKASDKRKATAGPGPHATASPFKVNSHTDVSTHLTSLTLPSKAQSVVSLTSQCSYSSTIVHVGDKKPQPELETVGDAASGPESLDCLAGSVLPCGLGQEQGVGLTVELGAAPGLRNTSGIDSSWKKTGKNRKLKSKRVKPRDSLGSPGSGGPPPQRLPLVGLNATAWSPSDTSQSSCPAMPFPTLVPAYSLPMFPAPGIVPAPGTVAAAPGTPHAGLALPVDTQREFAVQPPPSAGPLPPVVALVLPSCPFSPVTPSLPPAFFPGQPNLPSEVIPASQPEFPGRTSSPKHPHTCALAERGLPVSRVAAQAALPSAAGSAGRTSPPLFQSRGSSPLQLSLLQLEEAPEGGSAAAGPTGPTETVRAGPDCQLGSSWDRRPEAPPTCDQPKDAQSSDALCTPSGLLHLLLREDLRSAMGSAPSGSGASATSCSLGSGSLGCDASASGAGSSNTSHTSKCFGSVDSPENNHRAKVKVDMAERERLKDVLQDPVWLLGAHTDDSVMMAYQMPSRNLETVLQEDREKLKVLQRLQPRFSDRQRQELQDVHPWMRSGGLPAAFDVAECVCCENKGKDNVCMWYEEATPTLGLSGTTNTTEEENGPSLSHRNEGQT</sequence>
<evidence type="ECO:0000256" key="7">
    <source>
        <dbReference type="ARBA" id="ARBA00023163"/>
    </source>
</evidence>
<feature type="region of interest" description="Disordered" evidence="11">
    <location>
        <begin position="477"/>
        <end position="509"/>
    </location>
</feature>
<dbReference type="InterPro" id="IPR035965">
    <property type="entry name" value="PAS-like_dom_sf"/>
</dbReference>